<protein>
    <submittedName>
        <fullName evidence="4">Glycoside hydrolase family 16 protein</fullName>
    </submittedName>
</protein>
<dbReference type="RefSeq" id="WP_317835361.1">
    <property type="nucleotide sequence ID" value="NZ_CP136920.1"/>
</dbReference>
<evidence type="ECO:0000259" key="3">
    <source>
        <dbReference type="PROSITE" id="PS51762"/>
    </source>
</evidence>
<dbReference type="InterPro" id="IPR050546">
    <property type="entry name" value="Glycosyl_Hydrlase_16"/>
</dbReference>
<dbReference type="PANTHER" id="PTHR10963">
    <property type="entry name" value="GLYCOSYL HYDROLASE-RELATED"/>
    <property type="match status" value="1"/>
</dbReference>
<dbReference type="SUPFAM" id="SSF49899">
    <property type="entry name" value="Concanavalin A-like lectins/glucanases"/>
    <property type="match status" value="1"/>
</dbReference>
<dbReference type="Pfam" id="PF00722">
    <property type="entry name" value="Glyco_hydro_16"/>
    <property type="match status" value="1"/>
</dbReference>
<evidence type="ECO:0000313" key="4">
    <source>
        <dbReference type="EMBL" id="WOO42831.1"/>
    </source>
</evidence>
<gene>
    <name evidence="4" type="ORF">RZN69_06980</name>
</gene>
<dbReference type="PROSITE" id="PS51762">
    <property type="entry name" value="GH16_2"/>
    <property type="match status" value="1"/>
</dbReference>
<feature type="signal peptide" evidence="2">
    <location>
        <begin position="1"/>
        <end position="29"/>
    </location>
</feature>
<accession>A0AAQ3LBR1</accession>
<keyword evidence="4" id="KW-0378">Hydrolase</keyword>
<feature type="domain" description="GH16" evidence="3">
    <location>
        <begin position="61"/>
        <end position="354"/>
    </location>
</feature>
<dbReference type="InterPro" id="IPR013320">
    <property type="entry name" value="ConA-like_dom_sf"/>
</dbReference>
<organism evidence="4 5">
    <name type="scientific">Rubellicoccus peritrichatus</name>
    <dbReference type="NCBI Taxonomy" id="3080537"/>
    <lineage>
        <taxon>Bacteria</taxon>
        <taxon>Pseudomonadati</taxon>
        <taxon>Verrucomicrobiota</taxon>
        <taxon>Opitutia</taxon>
        <taxon>Puniceicoccales</taxon>
        <taxon>Cerasicoccaceae</taxon>
        <taxon>Rubellicoccus</taxon>
    </lineage>
</organism>
<reference evidence="4 5" key="1">
    <citation type="submission" date="2023-10" db="EMBL/GenBank/DDBJ databases">
        <title>Rubellicoccus peritrichatus gen. nov., sp. nov., isolated from an algae of coral reef tank.</title>
        <authorList>
            <person name="Luo J."/>
        </authorList>
    </citation>
    <scope>NUCLEOTIDE SEQUENCE [LARGE SCALE GENOMIC DNA]</scope>
    <source>
        <strain evidence="4 5">CR14</strain>
    </source>
</reference>
<evidence type="ECO:0000256" key="1">
    <source>
        <dbReference type="ARBA" id="ARBA00006865"/>
    </source>
</evidence>
<dbReference type="PANTHER" id="PTHR10963:SF55">
    <property type="entry name" value="GLYCOSIDE HYDROLASE FAMILY 16 PROTEIN"/>
    <property type="match status" value="1"/>
</dbReference>
<dbReference type="Proteomes" id="UP001304300">
    <property type="component" value="Chromosome"/>
</dbReference>
<dbReference type="AlphaFoldDB" id="A0AAQ3LBR1"/>
<keyword evidence="2" id="KW-0732">Signal</keyword>
<proteinExistence type="inferred from homology"/>
<dbReference type="Gene3D" id="2.60.120.200">
    <property type="match status" value="1"/>
</dbReference>
<dbReference type="InterPro" id="IPR000757">
    <property type="entry name" value="Beta-glucanase-like"/>
</dbReference>
<dbReference type="GO" id="GO:0005975">
    <property type="term" value="P:carbohydrate metabolic process"/>
    <property type="evidence" value="ECO:0007669"/>
    <property type="project" value="InterPro"/>
</dbReference>
<dbReference type="GO" id="GO:0004553">
    <property type="term" value="F:hydrolase activity, hydrolyzing O-glycosyl compounds"/>
    <property type="evidence" value="ECO:0007669"/>
    <property type="project" value="InterPro"/>
</dbReference>
<evidence type="ECO:0000313" key="5">
    <source>
        <dbReference type="Proteomes" id="UP001304300"/>
    </source>
</evidence>
<dbReference type="KEGG" id="puo:RZN69_06980"/>
<name>A0AAQ3LBR1_9BACT</name>
<evidence type="ECO:0000256" key="2">
    <source>
        <dbReference type="SAM" id="SignalP"/>
    </source>
</evidence>
<dbReference type="CDD" id="cd08023">
    <property type="entry name" value="GH16_laminarinase_like"/>
    <property type="match status" value="1"/>
</dbReference>
<dbReference type="EMBL" id="CP136920">
    <property type="protein sequence ID" value="WOO42831.1"/>
    <property type="molecule type" value="Genomic_DNA"/>
</dbReference>
<comment type="similarity">
    <text evidence="1">Belongs to the glycosyl hydrolase 16 family.</text>
</comment>
<keyword evidence="5" id="KW-1185">Reference proteome</keyword>
<sequence>MLFLDFPKVAPWGLPLALALLFAQSTAQAEALTIEPALGLDIPTEIGKYYQLQQSDDLESESWTDVGQPIEGTGAEVEKLFSFKEDDSVFYRVVELKNQWVQVWADEFDGDSIDLTKWGKEENNYGGGNNEAQHYSVLEKYAYVENGKLHIAVYRDPYTTVDGKTQPYSSARLRTLQRGDWKYGRFEVRAKVPGGEGIWPAIWMLPSEPAYGIWAASGEIDILESKGTLIDRTYGTIHYGGSWPDNTYTGTEYFLPEGNFADGFHTYAIEWYEDRIEWYVNGVKYQTLTKDQWFSAAAPDSDTAPFDQKFHLIINVAVNGGFFNGTNQDANNLPDTAFPQVLEVDYIRVSKWAE</sequence>
<feature type="chain" id="PRO_5043055796" evidence="2">
    <location>
        <begin position="30"/>
        <end position="354"/>
    </location>
</feature>